<dbReference type="Pfam" id="PF13193">
    <property type="entry name" value="AMP-binding_C"/>
    <property type="match status" value="1"/>
</dbReference>
<evidence type="ECO:0000256" key="4">
    <source>
        <dbReference type="ARBA" id="ARBA00066616"/>
    </source>
</evidence>
<reference evidence="8 9" key="1">
    <citation type="journal article" date="2015" name="Int. J. Syst. Evol. Microbiol.">
        <title>Erythrobacter atlanticus sp. nov., a bacterium from ocean sediment able to degrade polycyclic aromatic hydrocarbons.</title>
        <authorList>
            <person name="Zhuang L."/>
            <person name="Liu Y."/>
            <person name="Wang L."/>
            <person name="Wang W."/>
            <person name="Shao Z."/>
        </authorList>
    </citation>
    <scope>NUCLEOTIDE SEQUENCE [LARGE SCALE GENOMIC DNA]</scope>
    <source>
        <strain evidence="9">s21-N3</strain>
    </source>
</reference>
<sequence length="460" mass="51569">MEVIEHFLACAKIGAIRVGINWRYSPREQEHIIRDSNAKAVLVQANCHELIARFLPDLEKEGRVLIGFGEKHGLRYDYESLIAQNPNRQDHVDLAPDDLLAYSYTTGTTGLPKGALWTQSLVVESNVHSIFNLGLRHEDIWFMPAPTPGAPILFNTFGVINGMTTTMINGDFAADKYWDIVERDRVTASGGVPTMIRRLLEEYDSGNYDASTLGNLFYGSSPMPPTLTKRLFNTLDCDLIQPYGSTETGGWVTYLRQDEHRRAVQENDFRLLESCGRPSQHADVTILDEEGKAVPDGEVGEVCVASGTNTAGYLNLPQETEDLYFGKWLRTGDLGNRDKNGYYFLVDRRKFMIISGGYNVYPVVVENVLAEHAAVREVSVIGAAHPEWGEVVTAVISLKNGQNVSSEELIEFVRPKIGKWEVPKYIDFIDDLPRGVTGKIDKISLRQRFKNSPDLLPWNV</sequence>
<dbReference type="KEGG" id="ery:CP97_14595"/>
<dbReference type="STRING" id="1648404.CP97_14595"/>
<evidence type="ECO:0000259" key="7">
    <source>
        <dbReference type="Pfam" id="PF13193"/>
    </source>
</evidence>
<protein>
    <recommendedName>
        <fullName evidence="5">3-methylmercaptopropionyl-CoA ligase</fullName>
        <ecNumber evidence="4">6.2.1.44</ecNumber>
    </recommendedName>
</protein>
<dbReference type="Gene3D" id="3.30.300.30">
    <property type="match status" value="1"/>
</dbReference>
<comment type="catalytic activity">
    <reaction evidence="3">
        <text>3-(methylsulfanyl)propanoate + ATP + CoA = 3-(methylsulfanyl)propanoyl-CoA + AMP + diphosphate</text>
        <dbReference type="Rhea" id="RHEA:43052"/>
        <dbReference type="ChEBI" id="CHEBI:30616"/>
        <dbReference type="ChEBI" id="CHEBI:33019"/>
        <dbReference type="ChEBI" id="CHEBI:49016"/>
        <dbReference type="ChEBI" id="CHEBI:57287"/>
        <dbReference type="ChEBI" id="CHEBI:82815"/>
        <dbReference type="ChEBI" id="CHEBI:456215"/>
        <dbReference type="EC" id="6.2.1.44"/>
    </reaction>
    <physiologicalReaction direction="left-to-right" evidence="3">
        <dbReference type="Rhea" id="RHEA:43053"/>
    </physiologicalReaction>
</comment>
<evidence type="ECO:0000256" key="5">
    <source>
        <dbReference type="ARBA" id="ARBA00067668"/>
    </source>
</evidence>
<dbReference type="GO" id="GO:0006631">
    <property type="term" value="P:fatty acid metabolic process"/>
    <property type="evidence" value="ECO:0007669"/>
    <property type="project" value="TreeGrafter"/>
</dbReference>
<dbReference type="SUPFAM" id="SSF56801">
    <property type="entry name" value="Acetyl-CoA synthetase-like"/>
    <property type="match status" value="1"/>
</dbReference>
<gene>
    <name evidence="8" type="ORF">CP97_14595</name>
</gene>
<evidence type="ECO:0000256" key="2">
    <source>
        <dbReference type="ARBA" id="ARBA00022598"/>
    </source>
</evidence>
<dbReference type="FunFam" id="3.30.300.30:FF:000008">
    <property type="entry name" value="2,3-dihydroxybenzoate-AMP ligase"/>
    <property type="match status" value="1"/>
</dbReference>
<feature type="domain" description="AMP-dependent synthetase/ligase" evidence="6">
    <location>
        <begin position="2"/>
        <end position="314"/>
    </location>
</feature>
<keyword evidence="2 8" id="KW-0436">Ligase</keyword>
<evidence type="ECO:0000256" key="3">
    <source>
        <dbReference type="ARBA" id="ARBA00051915"/>
    </source>
</evidence>
<dbReference type="InterPro" id="IPR025110">
    <property type="entry name" value="AMP-bd_C"/>
</dbReference>
<dbReference type="PANTHER" id="PTHR43201">
    <property type="entry name" value="ACYL-COA SYNTHETASE"/>
    <property type="match status" value="1"/>
</dbReference>
<dbReference type="Pfam" id="PF00501">
    <property type="entry name" value="AMP-binding"/>
    <property type="match status" value="1"/>
</dbReference>
<dbReference type="AlphaFoldDB" id="A0A0H4VKH9"/>
<organism evidence="8 9">
    <name type="scientific">Aurantiacibacter atlanticus</name>
    <dbReference type="NCBI Taxonomy" id="1648404"/>
    <lineage>
        <taxon>Bacteria</taxon>
        <taxon>Pseudomonadati</taxon>
        <taxon>Pseudomonadota</taxon>
        <taxon>Alphaproteobacteria</taxon>
        <taxon>Sphingomonadales</taxon>
        <taxon>Erythrobacteraceae</taxon>
        <taxon>Aurantiacibacter</taxon>
    </lineage>
</organism>
<evidence type="ECO:0000259" key="6">
    <source>
        <dbReference type="Pfam" id="PF00501"/>
    </source>
</evidence>
<dbReference type="PANTHER" id="PTHR43201:SF5">
    <property type="entry name" value="MEDIUM-CHAIN ACYL-COA LIGASE ACSF2, MITOCHONDRIAL"/>
    <property type="match status" value="1"/>
</dbReference>
<dbReference type="EMBL" id="CP011310">
    <property type="protein sequence ID" value="AKQ43509.2"/>
    <property type="molecule type" value="Genomic_DNA"/>
</dbReference>
<proteinExistence type="inferred from homology"/>
<dbReference type="Proteomes" id="UP000059113">
    <property type="component" value="Chromosome"/>
</dbReference>
<dbReference type="InterPro" id="IPR000873">
    <property type="entry name" value="AMP-dep_synth/lig_dom"/>
</dbReference>
<evidence type="ECO:0000313" key="8">
    <source>
        <dbReference type="EMBL" id="AKQ43509.2"/>
    </source>
</evidence>
<comment type="similarity">
    <text evidence="1">Belongs to the ATP-dependent AMP-binding enzyme family.</text>
</comment>
<dbReference type="InterPro" id="IPR020845">
    <property type="entry name" value="AMP-binding_CS"/>
</dbReference>
<dbReference type="PROSITE" id="PS00455">
    <property type="entry name" value="AMP_BINDING"/>
    <property type="match status" value="1"/>
</dbReference>
<dbReference type="Gene3D" id="3.40.50.12780">
    <property type="entry name" value="N-terminal domain of ligase-like"/>
    <property type="match status" value="1"/>
</dbReference>
<dbReference type="EC" id="6.2.1.44" evidence="4"/>
<name>A0A0H4VKH9_9SPHN</name>
<dbReference type="InterPro" id="IPR042099">
    <property type="entry name" value="ANL_N_sf"/>
</dbReference>
<dbReference type="InterPro" id="IPR045851">
    <property type="entry name" value="AMP-bd_C_sf"/>
</dbReference>
<evidence type="ECO:0000313" key="9">
    <source>
        <dbReference type="Proteomes" id="UP000059113"/>
    </source>
</evidence>
<feature type="domain" description="AMP-binding enzyme C-terminal" evidence="7">
    <location>
        <begin position="365"/>
        <end position="439"/>
    </location>
</feature>
<dbReference type="GO" id="GO:0031956">
    <property type="term" value="F:medium-chain fatty acid-CoA ligase activity"/>
    <property type="evidence" value="ECO:0007669"/>
    <property type="project" value="TreeGrafter"/>
</dbReference>
<accession>A0A0H4VKH9</accession>
<evidence type="ECO:0000256" key="1">
    <source>
        <dbReference type="ARBA" id="ARBA00006432"/>
    </source>
</evidence>
<reference evidence="9" key="2">
    <citation type="submission" date="2015-04" db="EMBL/GenBank/DDBJ databases">
        <title>The complete genome sequence of Erythrobacter sp. s21-N3.</title>
        <authorList>
            <person name="Zhuang L."/>
            <person name="Liu Y."/>
            <person name="Shao Z."/>
        </authorList>
    </citation>
    <scope>NUCLEOTIDE SEQUENCE [LARGE SCALE GENOMIC DNA]</scope>
    <source>
        <strain evidence="9">s21-N3</strain>
    </source>
</reference>
<keyword evidence="9" id="KW-1185">Reference proteome</keyword>